<keyword evidence="4" id="KW-0472">Membrane</keyword>
<dbReference type="GO" id="GO:0005886">
    <property type="term" value="C:plasma membrane"/>
    <property type="evidence" value="ECO:0007669"/>
    <property type="project" value="TreeGrafter"/>
</dbReference>
<feature type="transmembrane region" description="Helical" evidence="4">
    <location>
        <begin position="494"/>
        <end position="513"/>
    </location>
</feature>
<dbReference type="GeneID" id="7199264"/>
<feature type="region of interest" description="Disordered" evidence="3">
    <location>
        <begin position="251"/>
        <end position="316"/>
    </location>
</feature>
<organism evidence="6 7">
    <name type="scientific">Phaeodactylum tricornutum (strain CCAP 1055/1)</name>
    <dbReference type="NCBI Taxonomy" id="556484"/>
    <lineage>
        <taxon>Eukaryota</taxon>
        <taxon>Sar</taxon>
        <taxon>Stramenopiles</taxon>
        <taxon>Ochrophyta</taxon>
        <taxon>Bacillariophyta</taxon>
        <taxon>Bacillariophyceae</taxon>
        <taxon>Bacillariophycidae</taxon>
        <taxon>Naviculales</taxon>
        <taxon>Phaeodactylaceae</taxon>
        <taxon>Phaeodactylum</taxon>
    </lineage>
</organism>
<evidence type="ECO:0000256" key="3">
    <source>
        <dbReference type="SAM" id="MobiDB-lite"/>
    </source>
</evidence>
<feature type="region of interest" description="Disordered" evidence="3">
    <location>
        <begin position="75"/>
        <end position="204"/>
    </location>
</feature>
<reference evidence="7" key="2">
    <citation type="submission" date="2008-08" db="EMBL/GenBank/DDBJ databases">
        <authorList>
            <consortium name="Diatom Consortium"/>
            <person name="Grigoriev I."/>
            <person name="Grimwood J."/>
            <person name="Kuo A."/>
            <person name="Otillar R.P."/>
            <person name="Salamov A."/>
            <person name="Detter J.C."/>
            <person name="Lindquist E."/>
            <person name="Shapiro H."/>
            <person name="Lucas S."/>
            <person name="Glavina del Rio T."/>
            <person name="Pitluck S."/>
            <person name="Rokhsar D."/>
            <person name="Bowler C."/>
        </authorList>
    </citation>
    <scope>GENOME REANNOTATION</scope>
    <source>
        <strain evidence="7">CCAP 1055/1</strain>
    </source>
</reference>
<feature type="compositionally biased region" description="Low complexity" evidence="3">
    <location>
        <begin position="81"/>
        <end position="98"/>
    </location>
</feature>
<feature type="transmembrane region" description="Helical" evidence="4">
    <location>
        <begin position="533"/>
        <end position="556"/>
    </location>
</feature>
<dbReference type="GO" id="GO:0008381">
    <property type="term" value="F:mechanosensitive monoatomic ion channel activity"/>
    <property type="evidence" value="ECO:0007669"/>
    <property type="project" value="TreeGrafter"/>
</dbReference>
<feature type="region of interest" description="Disordered" evidence="3">
    <location>
        <begin position="418"/>
        <end position="451"/>
    </location>
</feature>
<feature type="transmembrane region" description="Helical" evidence="4">
    <location>
        <begin position="568"/>
        <end position="589"/>
    </location>
</feature>
<feature type="region of interest" description="Disordered" evidence="3">
    <location>
        <begin position="335"/>
        <end position="370"/>
    </location>
</feature>
<comment type="similarity">
    <text evidence="2">Belongs to the MscS (TC 1.A.23) family.</text>
</comment>
<feature type="transmembrane region" description="Helical" evidence="4">
    <location>
        <begin position="795"/>
        <end position="814"/>
    </location>
</feature>
<dbReference type="GO" id="GO:0006820">
    <property type="term" value="P:monoatomic anion transport"/>
    <property type="evidence" value="ECO:0007669"/>
    <property type="project" value="TreeGrafter"/>
</dbReference>
<dbReference type="Proteomes" id="UP000000759">
    <property type="component" value="Chromosome 30"/>
</dbReference>
<dbReference type="EMBL" id="CM000632">
    <property type="protein sequence ID" value="EEC43052.1"/>
    <property type="molecule type" value="Genomic_DNA"/>
</dbReference>
<proteinExistence type="inferred from homology"/>
<feature type="transmembrane region" description="Helical" evidence="4">
    <location>
        <begin position="820"/>
        <end position="842"/>
    </location>
</feature>
<feature type="compositionally biased region" description="Low complexity" evidence="3">
    <location>
        <begin position="432"/>
        <end position="443"/>
    </location>
</feature>
<name>B7GE64_PHATC</name>
<dbReference type="PaxDb" id="2850-Phatr50457"/>
<keyword evidence="4" id="KW-1133">Transmembrane helix</keyword>
<keyword evidence="7" id="KW-1185">Reference proteome</keyword>
<sequence>MNTNTAPGREEKDDPQRIDGSEFLAQVRGTGGGNPSRDTAIATAHSEETLRARNGSLGQRQNLAALADLFVQPTSVSSHPTLASSDGGSTSATSTSNSPQPEQVHTLPANNGASQLPNSLPPRHPPHHQRKVSWGRDVPQGEEQTQQSRQKRTSSGDLGLNLPELDSTSSAPPVLEQQVGDSWMPPPRLRLTSSNSVGGAPQGGDRLRLDHILHAGPFEQEAETHILKALEQQAAEEGAMHRDRADTGTSTILSHIPDSVHGFRLESPRNSVDSNQANATTSDTGDPVTSESQSASRQEQTPLVRERPVPLHKRNQSVEQTLFGLTTALSALHHGEPLPHQAPTHNQRRQSHPPPPDTNSSPEEEPLGSADQLANNAVRIAKMEEEGTKKQNKGAERWASIQQNLPTLLEGKLEKVEAPEGGDVEIGKQEPSSNSVTSSNSASDGVTQRHRFRKNGRGAAVFGNANTRFKEDVELWRSFFQPRRGALRSYVKNVLLYLILPAAGVAAILYYLVENPPTGKSEDGSSGDHASASWWILFICIRQIITFSMALGAQTLIIDYLALGSRNLLRLAGPVVTLLIVQSKGWPFLFFSWSLFDFAMLSGTGPFAAHWAFWQNTVGLFNEKNPSGNVVSNEWNIRLLAVAMVINMNDRDPLTGNLQYSEKMKLRQLLERWEEPDREFDQQRTTYPFSFAFGPAHYREQCIDSAQEVYMRLYKHNAEELVLHFETIALIALREDGSVDQDKAKDLVKLFRPDREGNLTMLDFVKSIDAVYKDFRLLSASIENSTQIDRAFENIFNIGFYAVVITVTLSQLGFDPLALFLSLSSVILAFAFAIGSASAKYFEGVLFILVRRPYSIGDRVHVSNVEADTSFDGSPGWVVENVTLFETTVIWGPTNERASLSNGSLANSRIINLARSPQAQLFIYLKIPIDTSYEKILIFKSAVEEYMKARPREWLALNGFRANRIAADLGWTEYLIIIQHRESWQEVGQVLDSKANLSSYCQEVAKQLNIHYKAPPLPVNLKYAQAASPEEVLESSDAIDTDLDSVARTQEFRSMALSKHNIRYS</sequence>
<keyword evidence="4" id="KW-0812">Transmembrane</keyword>
<evidence type="ECO:0000256" key="2">
    <source>
        <dbReference type="ARBA" id="ARBA00008017"/>
    </source>
</evidence>
<protein>
    <recommendedName>
        <fullName evidence="5">Mechanosensitive ion channel MscS domain-containing protein</fullName>
    </recommendedName>
</protein>
<accession>B7GE64</accession>
<evidence type="ECO:0000256" key="4">
    <source>
        <dbReference type="SAM" id="Phobius"/>
    </source>
</evidence>
<dbReference type="AlphaFoldDB" id="B7GE64"/>
<feature type="compositionally biased region" description="Basic residues" evidence="3">
    <location>
        <begin position="124"/>
        <end position="133"/>
    </location>
</feature>
<gene>
    <name evidence="6" type="ORF">PHATRDRAFT_50457</name>
</gene>
<feature type="region of interest" description="Disordered" evidence="3">
    <location>
        <begin position="1"/>
        <end position="20"/>
    </location>
</feature>
<dbReference type="InterPro" id="IPR016688">
    <property type="entry name" value="MscS-like_plants/fungi"/>
</dbReference>
<evidence type="ECO:0000256" key="1">
    <source>
        <dbReference type="ARBA" id="ARBA00004141"/>
    </source>
</evidence>
<dbReference type="PANTHER" id="PTHR31618">
    <property type="entry name" value="MECHANOSENSITIVE ION CHANNEL PROTEIN 5"/>
    <property type="match status" value="1"/>
</dbReference>
<evidence type="ECO:0000313" key="6">
    <source>
        <dbReference type="EMBL" id="EEC43052.1"/>
    </source>
</evidence>
<dbReference type="OrthoDB" id="47823at2759"/>
<dbReference type="InParanoid" id="B7GE64"/>
<dbReference type="Pfam" id="PF00924">
    <property type="entry name" value="MS_channel_2nd"/>
    <property type="match status" value="1"/>
</dbReference>
<evidence type="ECO:0000313" key="7">
    <source>
        <dbReference type="Proteomes" id="UP000000759"/>
    </source>
</evidence>
<reference evidence="6 7" key="1">
    <citation type="journal article" date="2008" name="Nature">
        <title>The Phaeodactylum genome reveals the evolutionary history of diatom genomes.</title>
        <authorList>
            <person name="Bowler C."/>
            <person name="Allen A.E."/>
            <person name="Badger J.H."/>
            <person name="Grimwood J."/>
            <person name="Jabbari K."/>
            <person name="Kuo A."/>
            <person name="Maheswari U."/>
            <person name="Martens C."/>
            <person name="Maumus F."/>
            <person name="Otillar R.P."/>
            <person name="Rayko E."/>
            <person name="Salamov A."/>
            <person name="Vandepoele K."/>
            <person name="Beszteri B."/>
            <person name="Gruber A."/>
            <person name="Heijde M."/>
            <person name="Katinka M."/>
            <person name="Mock T."/>
            <person name="Valentin K."/>
            <person name="Verret F."/>
            <person name="Berges J.A."/>
            <person name="Brownlee C."/>
            <person name="Cadoret J.P."/>
            <person name="Chiovitti A."/>
            <person name="Choi C.J."/>
            <person name="Coesel S."/>
            <person name="De Martino A."/>
            <person name="Detter J.C."/>
            <person name="Durkin C."/>
            <person name="Falciatore A."/>
            <person name="Fournet J."/>
            <person name="Haruta M."/>
            <person name="Huysman M.J."/>
            <person name="Jenkins B.D."/>
            <person name="Jiroutova K."/>
            <person name="Jorgensen R.E."/>
            <person name="Joubert Y."/>
            <person name="Kaplan A."/>
            <person name="Kroger N."/>
            <person name="Kroth P.G."/>
            <person name="La Roche J."/>
            <person name="Lindquist E."/>
            <person name="Lommer M."/>
            <person name="Martin-Jezequel V."/>
            <person name="Lopez P.J."/>
            <person name="Lucas S."/>
            <person name="Mangogna M."/>
            <person name="McGinnis K."/>
            <person name="Medlin L.K."/>
            <person name="Montsant A."/>
            <person name="Oudot-Le Secq M.P."/>
            <person name="Napoli C."/>
            <person name="Obornik M."/>
            <person name="Parker M.S."/>
            <person name="Petit J.L."/>
            <person name="Porcel B.M."/>
            <person name="Poulsen N."/>
            <person name="Robison M."/>
            <person name="Rychlewski L."/>
            <person name="Rynearson T.A."/>
            <person name="Schmutz J."/>
            <person name="Shapiro H."/>
            <person name="Siaut M."/>
            <person name="Stanley M."/>
            <person name="Sussman M.R."/>
            <person name="Taylor A.R."/>
            <person name="Vardi A."/>
            <person name="von Dassow P."/>
            <person name="Vyverman W."/>
            <person name="Willis A."/>
            <person name="Wyrwicz L.S."/>
            <person name="Rokhsar D.S."/>
            <person name="Weissenbach J."/>
            <person name="Armbrust E.V."/>
            <person name="Green B.R."/>
            <person name="Van de Peer Y."/>
            <person name="Grigoriev I.V."/>
        </authorList>
    </citation>
    <scope>NUCLEOTIDE SEQUENCE [LARGE SCALE GENOMIC DNA]</scope>
    <source>
        <strain evidence="6 7">CCAP 1055/1</strain>
    </source>
</reference>
<feature type="compositionally biased region" description="Basic and acidic residues" evidence="3">
    <location>
        <begin position="8"/>
        <end position="20"/>
    </location>
</feature>
<feature type="domain" description="Mechanosensitive ion channel MscS" evidence="5">
    <location>
        <begin position="846"/>
        <end position="915"/>
    </location>
</feature>
<dbReference type="RefSeq" id="XP_002185383.1">
    <property type="nucleotide sequence ID" value="XM_002185347.1"/>
</dbReference>
<dbReference type="InterPro" id="IPR006685">
    <property type="entry name" value="MscS_channel_2nd"/>
</dbReference>
<dbReference type="KEGG" id="pti:PHATRDRAFT_50457"/>
<feature type="compositionally biased region" description="Polar residues" evidence="3">
    <location>
        <begin position="268"/>
        <end position="301"/>
    </location>
</feature>
<dbReference type="eggNOG" id="KOG4629">
    <property type="taxonomic scope" value="Eukaryota"/>
</dbReference>
<evidence type="ECO:0000259" key="5">
    <source>
        <dbReference type="Pfam" id="PF00924"/>
    </source>
</evidence>
<dbReference type="PANTHER" id="PTHR31618:SF1">
    <property type="entry name" value="EF-HAND DOMAIN-CONTAINING PROTEIN"/>
    <property type="match status" value="1"/>
</dbReference>
<dbReference type="Gene3D" id="1.10.287.1260">
    <property type="match status" value="1"/>
</dbReference>
<feature type="compositionally biased region" description="Polar residues" evidence="3">
    <location>
        <begin position="99"/>
        <end position="118"/>
    </location>
</feature>
<comment type="subcellular location">
    <subcellularLocation>
        <location evidence="1">Membrane</location>
        <topology evidence="1">Multi-pass membrane protein</topology>
    </subcellularLocation>
</comment>
<dbReference type="STRING" id="556484.B7GE64"/>